<evidence type="ECO:0000313" key="4">
    <source>
        <dbReference type="Proteomes" id="UP001151752"/>
    </source>
</evidence>
<dbReference type="Proteomes" id="UP001151752">
    <property type="component" value="Chromosome 8"/>
</dbReference>
<comment type="caution">
    <text evidence="3">The sequence shown here is derived from an EMBL/GenBank/DDBJ whole genome shotgun (WGS) entry which is preliminary data.</text>
</comment>
<dbReference type="GO" id="GO:0016757">
    <property type="term" value="F:glycosyltransferase activity"/>
    <property type="evidence" value="ECO:0007669"/>
    <property type="project" value="UniProtKB-KW"/>
</dbReference>
<protein>
    <recommendedName>
        <fullName evidence="2">Glycosyl transferase family 1 domain-containing protein</fullName>
    </recommendedName>
</protein>
<feature type="domain" description="Glycosyl transferase family 1" evidence="2">
    <location>
        <begin position="209"/>
        <end position="261"/>
    </location>
</feature>
<keyword evidence="1" id="KW-0328">Glycosyltransferase</keyword>
<dbReference type="PANTHER" id="PTHR46656:SF3">
    <property type="entry name" value="PUTATIVE-RELATED"/>
    <property type="match status" value="1"/>
</dbReference>
<reference evidence="3" key="1">
    <citation type="submission" date="2022-11" db="EMBL/GenBank/DDBJ databases">
        <authorList>
            <person name="Hyden B.L."/>
            <person name="Feng K."/>
            <person name="Yates T."/>
            <person name="Jawdy S."/>
            <person name="Smart L.B."/>
            <person name="Muchero W."/>
        </authorList>
    </citation>
    <scope>NUCLEOTIDE SEQUENCE</scope>
    <source>
        <tissue evidence="3">Shoot tip</tissue>
    </source>
</reference>
<evidence type="ECO:0000259" key="2">
    <source>
        <dbReference type="Pfam" id="PF00534"/>
    </source>
</evidence>
<dbReference type="SUPFAM" id="SSF53756">
    <property type="entry name" value="UDP-Glycosyltransferase/glycogen phosphorylase"/>
    <property type="match status" value="1"/>
</dbReference>
<dbReference type="AlphaFoldDB" id="A0A9Q1AE16"/>
<dbReference type="PANTHER" id="PTHR46656">
    <property type="entry name" value="PUTATIVE-RELATED"/>
    <property type="match status" value="1"/>
</dbReference>
<dbReference type="Pfam" id="PF00534">
    <property type="entry name" value="Glycos_transf_1"/>
    <property type="match status" value="1"/>
</dbReference>
<proteinExistence type="predicted"/>
<reference evidence="3" key="2">
    <citation type="journal article" date="2023" name="Int. J. Mol. Sci.">
        <title>De Novo Assembly and Annotation of 11 Diverse Shrub Willow (Salix) Genomes Reveals Novel Gene Organization in Sex-Linked Regions.</title>
        <authorList>
            <person name="Hyden B."/>
            <person name="Feng K."/>
            <person name="Yates T.B."/>
            <person name="Jawdy S."/>
            <person name="Cereghino C."/>
            <person name="Smart L.B."/>
            <person name="Muchero W."/>
        </authorList>
    </citation>
    <scope>NUCLEOTIDE SEQUENCE</scope>
    <source>
        <tissue evidence="3">Shoot tip</tissue>
    </source>
</reference>
<dbReference type="InterPro" id="IPR001296">
    <property type="entry name" value="Glyco_trans_1"/>
</dbReference>
<dbReference type="Gene3D" id="3.40.50.2000">
    <property type="entry name" value="Glycogen Phosphorylase B"/>
    <property type="match status" value="1"/>
</dbReference>
<keyword evidence="4" id="KW-1185">Reference proteome</keyword>
<evidence type="ECO:0000313" key="3">
    <source>
        <dbReference type="EMBL" id="KAJ6767621.1"/>
    </source>
</evidence>
<gene>
    <name evidence="3" type="ORF">OIU74_021480</name>
</gene>
<dbReference type="EMBL" id="JAPFFM010000003">
    <property type="protein sequence ID" value="KAJ6767621.1"/>
    <property type="molecule type" value="Genomic_DNA"/>
</dbReference>
<accession>A0A9Q1AE16</accession>
<organism evidence="3 4">
    <name type="scientific">Salix koriyanagi</name>
    <dbReference type="NCBI Taxonomy" id="2511006"/>
    <lineage>
        <taxon>Eukaryota</taxon>
        <taxon>Viridiplantae</taxon>
        <taxon>Streptophyta</taxon>
        <taxon>Embryophyta</taxon>
        <taxon>Tracheophyta</taxon>
        <taxon>Spermatophyta</taxon>
        <taxon>Magnoliopsida</taxon>
        <taxon>eudicotyledons</taxon>
        <taxon>Gunneridae</taxon>
        <taxon>Pentapetalae</taxon>
        <taxon>rosids</taxon>
        <taxon>fabids</taxon>
        <taxon>Malpighiales</taxon>
        <taxon>Salicaceae</taxon>
        <taxon>Saliceae</taxon>
        <taxon>Salix</taxon>
    </lineage>
</organism>
<name>A0A9Q1AE16_9ROSI</name>
<sequence>MAPFLSGGGYSSESWSYILALDENMNKTKFKLSIKQHGDLESLEFWEGLPQETKNLAVKLYQTECRVNETIVICHSEPGAWYPPLFQTMPCPPTDYENFNFVIGRTMFETDRVNAEHVKRCNRMDYVWVPTDFHVSAFVQSGVDPSKVVKVVQAVDVDFFDPLKYEPLDLVSTGNLVSGVEKEGSGFEDRRNQLKGWAPIYVIDTHIAQVDLPRVFKAAHAFVLPSRGEGWGRPLVEAMSMSLPVIATNWSGPTEYLTEENSYPLQVDRMSKVMEGPFEGHLWAEPSIDKLQLLMRHVITNVAEANMRGRRAREDMIRRFSPHIVSGIVTDLIGNLLDRMI</sequence>
<evidence type="ECO:0000256" key="1">
    <source>
        <dbReference type="ARBA" id="ARBA00022676"/>
    </source>
</evidence>
<keyword evidence="1" id="KW-0808">Transferase</keyword>